<keyword evidence="5" id="KW-0808">Transferase</keyword>
<dbReference type="CDD" id="cd00082">
    <property type="entry name" value="HisKA"/>
    <property type="match status" value="1"/>
</dbReference>
<evidence type="ECO:0000256" key="3">
    <source>
        <dbReference type="ARBA" id="ARBA00012438"/>
    </source>
</evidence>
<dbReference type="InterPro" id="IPR003661">
    <property type="entry name" value="HisK_dim/P_dom"/>
</dbReference>
<dbReference type="EC" id="2.7.13.3" evidence="3"/>
<dbReference type="Gene3D" id="1.10.287.130">
    <property type="match status" value="1"/>
</dbReference>
<keyword evidence="7" id="KW-0547">Nucleotide-binding</keyword>
<dbReference type="PANTHER" id="PTHR45436">
    <property type="entry name" value="SENSOR HISTIDINE KINASE YKOH"/>
    <property type="match status" value="1"/>
</dbReference>
<evidence type="ECO:0000313" key="17">
    <source>
        <dbReference type="Proteomes" id="UP000239469"/>
    </source>
</evidence>
<evidence type="ECO:0000256" key="13">
    <source>
        <dbReference type="SAM" id="Phobius"/>
    </source>
</evidence>
<proteinExistence type="predicted"/>
<dbReference type="FunFam" id="1.10.287.130:FF:000035">
    <property type="entry name" value="Two-component sensor histidine kinase"/>
    <property type="match status" value="1"/>
</dbReference>
<feature type="domain" description="Histidine kinase" evidence="14">
    <location>
        <begin position="241"/>
        <end position="449"/>
    </location>
</feature>
<dbReference type="RefSeq" id="WP_106075850.1">
    <property type="nucleotide sequence ID" value="NZ_JAFCYX010000001.1"/>
</dbReference>
<feature type="domain" description="HAMP" evidence="15">
    <location>
        <begin position="182"/>
        <end position="233"/>
    </location>
</feature>
<dbReference type="InterPro" id="IPR036890">
    <property type="entry name" value="HATPase_C_sf"/>
</dbReference>
<reference evidence="16 17" key="1">
    <citation type="submission" date="2017-01" db="EMBL/GenBank/DDBJ databases">
        <title>New insights into the genetic diversity of Chromobacterium isolated from tropical freshwater lake.</title>
        <authorList>
            <person name="Santos A.B."/>
            <person name="Nascimento A.M."/>
            <person name="Da Silva P.C."/>
        </authorList>
    </citation>
    <scope>NUCLEOTIDE SEQUENCE [LARGE SCALE GENOMIC DNA]</scope>
    <source>
        <strain evidence="16 17">56AF</strain>
    </source>
</reference>
<evidence type="ECO:0000259" key="15">
    <source>
        <dbReference type="PROSITE" id="PS50885"/>
    </source>
</evidence>
<evidence type="ECO:0000256" key="10">
    <source>
        <dbReference type="ARBA" id="ARBA00022989"/>
    </source>
</evidence>
<keyword evidence="4" id="KW-0597">Phosphoprotein</keyword>
<dbReference type="Pfam" id="PF02518">
    <property type="entry name" value="HATPase_c"/>
    <property type="match status" value="1"/>
</dbReference>
<evidence type="ECO:0000256" key="9">
    <source>
        <dbReference type="ARBA" id="ARBA00022840"/>
    </source>
</evidence>
<comment type="catalytic activity">
    <reaction evidence="1">
        <text>ATP + protein L-histidine = ADP + protein N-phospho-L-histidine.</text>
        <dbReference type="EC" id="2.7.13.3"/>
    </reaction>
</comment>
<evidence type="ECO:0000256" key="8">
    <source>
        <dbReference type="ARBA" id="ARBA00022777"/>
    </source>
</evidence>
<dbReference type="Proteomes" id="UP000239469">
    <property type="component" value="Unassembled WGS sequence"/>
</dbReference>
<dbReference type="Gene3D" id="1.20.5.1040">
    <property type="entry name" value="Sensor protein qsec"/>
    <property type="match status" value="2"/>
</dbReference>
<dbReference type="InterPro" id="IPR005467">
    <property type="entry name" value="His_kinase_dom"/>
</dbReference>
<keyword evidence="12 13" id="KW-0472">Membrane</keyword>
<dbReference type="SUPFAM" id="SSF47384">
    <property type="entry name" value="Homodimeric domain of signal transducing histidine kinase"/>
    <property type="match status" value="1"/>
</dbReference>
<evidence type="ECO:0000256" key="2">
    <source>
        <dbReference type="ARBA" id="ARBA00004141"/>
    </source>
</evidence>
<sequence>MRRPASLQARLLLVLLLIVPATWLAASAAAVWLAQREVDELFDTQMAQFARQLLAIDVHDAAADDTPKLKHLLHGADAGRMDNGDLGLAVWDRQGNRLLCDGRGRRFDYQPSRRGFYDEPGKDRHHDWRMLYLLSADGSRQVAVGQKLGLRQEMVWSVVTAQLLPWLIGLPLMLLAILFALRRELAPLRKLAAVIAARAPDDNSPVRADVPQEVQPLLRSLNALFGRMGQMLEHERRFTADAAHELRTPLAALRVQAEVLEMMPDDAGRRHALAQLQLGIARAGRLVEQLLALSRLDPLQRPQQRARLDWQHLIEHMLAELSPLAEQVEWRLDWRCAPEEALPLFGDEALLGLMLRNLLENACRYGPADGVVTVRLEQDAVSVLDQGPGIPPQWLARVRERFFRPPGQQQAGSGLGLSIVERIAELHGLRLVLRNRPEGGLEARLERTA</sequence>
<comment type="caution">
    <text evidence="16">The sequence shown here is derived from an EMBL/GenBank/DDBJ whole genome shotgun (WGS) entry which is preliminary data.</text>
</comment>
<dbReference type="SUPFAM" id="SSF55874">
    <property type="entry name" value="ATPase domain of HSP90 chaperone/DNA topoisomerase II/histidine kinase"/>
    <property type="match status" value="1"/>
</dbReference>
<keyword evidence="6 13" id="KW-0812">Transmembrane</keyword>
<dbReference type="InterPro" id="IPR003660">
    <property type="entry name" value="HAMP_dom"/>
</dbReference>
<keyword evidence="11" id="KW-0902">Two-component regulatory system</keyword>
<dbReference type="GO" id="GO:0005886">
    <property type="term" value="C:plasma membrane"/>
    <property type="evidence" value="ECO:0007669"/>
    <property type="project" value="TreeGrafter"/>
</dbReference>
<dbReference type="InterPro" id="IPR003594">
    <property type="entry name" value="HATPase_dom"/>
</dbReference>
<comment type="subcellular location">
    <subcellularLocation>
        <location evidence="2">Membrane</location>
        <topology evidence="2">Multi-pass membrane protein</topology>
    </subcellularLocation>
</comment>
<dbReference type="AlphaFoldDB" id="A0A2S9X8F5"/>
<dbReference type="PROSITE" id="PS50109">
    <property type="entry name" value="HIS_KIN"/>
    <property type="match status" value="1"/>
</dbReference>
<dbReference type="Pfam" id="PF00512">
    <property type="entry name" value="HisKA"/>
    <property type="match status" value="1"/>
</dbReference>
<organism evidence="16 17">
    <name type="scientific">Chromobacterium amazonense</name>
    <dbReference type="NCBI Taxonomy" id="1382803"/>
    <lineage>
        <taxon>Bacteria</taxon>
        <taxon>Pseudomonadati</taxon>
        <taxon>Pseudomonadota</taxon>
        <taxon>Betaproteobacteria</taxon>
        <taxon>Neisseriales</taxon>
        <taxon>Chromobacteriaceae</taxon>
        <taxon>Chromobacterium</taxon>
    </lineage>
</organism>
<keyword evidence="8" id="KW-0418">Kinase</keyword>
<dbReference type="InterPro" id="IPR013727">
    <property type="entry name" value="2CSK_N"/>
</dbReference>
<dbReference type="GO" id="GO:0005524">
    <property type="term" value="F:ATP binding"/>
    <property type="evidence" value="ECO:0007669"/>
    <property type="project" value="UniProtKB-KW"/>
</dbReference>
<dbReference type="PROSITE" id="PS50885">
    <property type="entry name" value="HAMP"/>
    <property type="match status" value="1"/>
</dbReference>
<keyword evidence="9" id="KW-0067">ATP-binding</keyword>
<dbReference type="InterPro" id="IPR004358">
    <property type="entry name" value="Sig_transdc_His_kin-like_C"/>
</dbReference>
<dbReference type="Pfam" id="PF08521">
    <property type="entry name" value="2CSK_N"/>
    <property type="match status" value="1"/>
</dbReference>
<evidence type="ECO:0000256" key="6">
    <source>
        <dbReference type="ARBA" id="ARBA00022692"/>
    </source>
</evidence>
<dbReference type="SMART" id="SM00387">
    <property type="entry name" value="HATPase_c"/>
    <property type="match status" value="1"/>
</dbReference>
<name>A0A2S9X8F5_9NEIS</name>
<feature type="transmembrane region" description="Helical" evidence="13">
    <location>
        <begin position="163"/>
        <end position="181"/>
    </location>
</feature>
<evidence type="ECO:0000259" key="14">
    <source>
        <dbReference type="PROSITE" id="PS50109"/>
    </source>
</evidence>
<dbReference type="GO" id="GO:0000155">
    <property type="term" value="F:phosphorelay sensor kinase activity"/>
    <property type="evidence" value="ECO:0007669"/>
    <property type="project" value="InterPro"/>
</dbReference>
<dbReference type="Gene3D" id="3.30.565.10">
    <property type="entry name" value="Histidine kinase-like ATPase, C-terminal domain"/>
    <property type="match status" value="1"/>
</dbReference>
<gene>
    <name evidence="16" type="ORF">BUE93_03660</name>
</gene>
<dbReference type="PANTHER" id="PTHR45436:SF14">
    <property type="entry name" value="SENSOR PROTEIN QSEC"/>
    <property type="match status" value="1"/>
</dbReference>
<evidence type="ECO:0000256" key="5">
    <source>
        <dbReference type="ARBA" id="ARBA00022679"/>
    </source>
</evidence>
<evidence type="ECO:0000256" key="11">
    <source>
        <dbReference type="ARBA" id="ARBA00023012"/>
    </source>
</evidence>
<evidence type="ECO:0000256" key="7">
    <source>
        <dbReference type="ARBA" id="ARBA00022741"/>
    </source>
</evidence>
<evidence type="ECO:0000313" key="16">
    <source>
        <dbReference type="EMBL" id="PRP71998.1"/>
    </source>
</evidence>
<dbReference type="InterPro" id="IPR050428">
    <property type="entry name" value="TCS_sensor_his_kinase"/>
</dbReference>
<evidence type="ECO:0000256" key="12">
    <source>
        <dbReference type="ARBA" id="ARBA00023136"/>
    </source>
</evidence>
<dbReference type="EMBL" id="MTBD01000006">
    <property type="protein sequence ID" value="PRP71998.1"/>
    <property type="molecule type" value="Genomic_DNA"/>
</dbReference>
<dbReference type="InterPro" id="IPR036097">
    <property type="entry name" value="HisK_dim/P_sf"/>
</dbReference>
<dbReference type="SMART" id="SM00388">
    <property type="entry name" value="HisKA"/>
    <property type="match status" value="1"/>
</dbReference>
<protein>
    <recommendedName>
        <fullName evidence="3">histidine kinase</fullName>
        <ecNumber evidence="3">2.7.13.3</ecNumber>
    </recommendedName>
</protein>
<evidence type="ECO:0000256" key="4">
    <source>
        <dbReference type="ARBA" id="ARBA00022553"/>
    </source>
</evidence>
<evidence type="ECO:0000256" key="1">
    <source>
        <dbReference type="ARBA" id="ARBA00000085"/>
    </source>
</evidence>
<dbReference type="PRINTS" id="PR00344">
    <property type="entry name" value="BCTRLSENSOR"/>
</dbReference>
<keyword evidence="10 13" id="KW-1133">Transmembrane helix</keyword>
<accession>A0A2S9X8F5</accession>